<dbReference type="EnsemblMetazoa" id="XM_022791660">
    <property type="protein sequence ID" value="XP_022647395"/>
    <property type="gene ID" value="LOC111244476"/>
</dbReference>
<dbReference type="InterPro" id="IPR011993">
    <property type="entry name" value="PH-like_dom_sf"/>
</dbReference>
<evidence type="ECO:0000259" key="6">
    <source>
        <dbReference type="PROSITE" id="PS50108"/>
    </source>
</evidence>
<dbReference type="InterPro" id="IPR033927">
    <property type="entry name" value="WASPfam_EVH1"/>
</dbReference>
<evidence type="ECO:0000259" key="7">
    <source>
        <dbReference type="PROSITE" id="PS50229"/>
    </source>
</evidence>
<dbReference type="SMART" id="SM00246">
    <property type="entry name" value="WH2"/>
    <property type="match status" value="2"/>
</dbReference>
<reference evidence="9" key="1">
    <citation type="submission" date="2021-01" db="UniProtKB">
        <authorList>
            <consortium name="EnsemblMetazoa"/>
        </authorList>
    </citation>
    <scope>IDENTIFICATION</scope>
</reference>
<name>A0A7M7JGB5_VARDE</name>
<evidence type="ECO:0000256" key="5">
    <source>
        <dbReference type="SAM" id="MobiDB-lite"/>
    </source>
</evidence>
<evidence type="ECO:0000256" key="2">
    <source>
        <dbReference type="ARBA" id="ARBA00022553"/>
    </source>
</evidence>
<feature type="region of interest" description="Disordered" evidence="5">
    <location>
        <begin position="531"/>
        <end position="562"/>
    </location>
</feature>
<keyword evidence="2" id="KW-0597">Phosphoprotein</keyword>
<dbReference type="GeneID" id="111244476"/>
<dbReference type="InterPro" id="IPR003124">
    <property type="entry name" value="WH2_dom"/>
</dbReference>
<evidence type="ECO:0000259" key="8">
    <source>
        <dbReference type="PROSITE" id="PS51082"/>
    </source>
</evidence>
<dbReference type="PANTHER" id="PTHR11202">
    <property type="entry name" value="SPROUTY-RELATED, EVH1 DOMAIN-CONTAINING PROTEIN FAMILY MEMBER"/>
    <property type="match status" value="1"/>
</dbReference>
<dbReference type="KEGG" id="vde:111244476"/>
<feature type="compositionally biased region" description="Basic and acidic residues" evidence="5">
    <location>
        <begin position="538"/>
        <end position="547"/>
    </location>
</feature>
<feature type="compositionally biased region" description="Low complexity" evidence="5">
    <location>
        <begin position="467"/>
        <end position="477"/>
    </location>
</feature>
<feature type="domain" description="WH2" evidence="8">
    <location>
        <begin position="521"/>
        <end position="538"/>
    </location>
</feature>
<accession>A0A7M7JGB5</accession>
<dbReference type="Gene3D" id="6.10.280.150">
    <property type="match status" value="1"/>
</dbReference>
<dbReference type="Pfam" id="PF02205">
    <property type="entry name" value="WH2"/>
    <property type="match status" value="2"/>
</dbReference>
<evidence type="ECO:0008006" key="11">
    <source>
        <dbReference type="Google" id="ProtNLM"/>
    </source>
</evidence>
<feature type="domain" description="WH1" evidence="7">
    <location>
        <begin position="60"/>
        <end position="178"/>
    </location>
</feature>
<dbReference type="PRINTS" id="PR01217">
    <property type="entry name" value="PRICHEXTENSN"/>
</dbReference>
<dbReference type="InterPro" id="IPR000697">
    <property type="entry name" value="WH1/EVH1_dom"/>
</dbReference>
<feature type="region of interest" description="Disordered" evidence="5">
    <location>
        <begin position="1"/>
        <end position="38"/>
    </location>
</feature>
<feature type="compositionally biased region" description="Acidic residues" evidence="5">
    <location>
        <begin position="580"/>
        <end position="599"/>
    </location>
</feature>
<feature type="domain" description="WH2" evidence="8">
    <location>
        <begin position="487"/>
        <end position="504"/>
    </location>
</feature>
<dbReference type="RefSeq" id="XP_022647395.1">
    <property type="nucleotide sequence ID" value="XM_022791660.1"/>
</dbReference>
<feature type="compositionally biased region" description="Polar residues" evidence="5">
    <location>
        <begin position="1"/>
        <end position="12"/>
    </location>
</feature>
<dbReference type="Gene3D" id="3.90.810.10">
    <property type="entry name" value="CRIB domain"/>
    <property type="match status" value="1"/>
</dbReference>
<dbReference type="Gene3D" id="2.30.29.30">
    <property type="entry name" value="Pleckstrin-homology domain (PH domain)/Phosphotyrosine-binding domain (PTB)"/>
    <property type="match status" value="1"/>
</dbReference>
<evidence type="ECO:0000313" key="10">
    <source>
        <dbReference type="Proteomes" id="UP000594260"/>
    </source>
</evidence>
<dbReference type="SUPFAM" id="SSF50729">
    <property type="entry name" value="PH domain-like"/>
    <property type="match status" value="1"/>
</dbReference>
<feature type="compositionally biased region" description="Pro residues" evidence="5">
    <location>
        <begin position="331"/>
        <end position="365"/>
    </location>
</feature>
<sequence length="599" mass="65494">MLLDMTTTSGSHPSVGLGQHDQPMPSHPATGGGEGGRRVKPLNDHFPGCRLLTTEENQALRNQCDVLNYVIKAAGVVQLYCSSPSVQGGRHDHWRLLKVGVACFIKDNSACGFFIRLFDIKERQFCWEQELFTQFKYEARMPYFHEFEADFCMAGLNFSNEDEARLFKQAVDHKITMRRVKLEERKRQAAQGARGSRGDPSVLNNNHSNNNNNHLGHINNNNNHFATIGVKGPKSHKSSDKKRKITKKDIGMPTDFVHVRHVGLDTAINDETLSDLNLLDLDRVYEQAGISRDQVENNPYIQQEVRRVMRQQVDSNMLSETTISAIHRRQPPVPPIRTDPKPVPPLPPSAPNHQPPSRQLPPVPPHGGRSPAPPKPHRLTTGSHTHKPPPPVPPPHQQQQQQQHRGASMQPVQPVRLSPPAPPPPPPAPGGASPGGAVLPPPPPPPPPPMTSPPAPPMSKLNGTTIPSSNGMSTPSTGNGGGGATGGRDALLEQIRAGKILKRVEVSDTPAANSVSSVSEGRDALLEQIRAGKTLKPVADRPQRPEVPRNASNNQKVEKELDGLAEALKKAIQIRNDALQSDDSDDSTCEALDDDEWDD</sequence>
<proteinExistence type="predicted"/>
<dbReference type="PROSITE" id="PS51082">
    <property type="entry name" value="WH2"/>
    <property type="match status" value="2"/>
</dbReference>
<dbReference type="CDD" id="cd21762">
    <property type="entry name" value="WH2"/>
    <property type="match status" value="1"/>
</dbReference>
<organism evidence="9 10">
    <name type="scientific">Varroa destructor</name>
    <name type="common">Honeybee mite</name>
    <dbReference type="NCBI Taxonomy" id="109461"/>
    <lineage>
        <taxon>Eukaryota</taxon>
        <taxon>Metazoa</taxon>
        <taxon>Ecdysozoa</taxon>
        <taxon>Arthropoda</taxon>
        <taxon>Chelicerata</taxon>
        <taxon>Arachnida</taxon>
        <taxon>Acari</taxon>
        <taxon>Parasitiformes</taxon>
        <taxon>Mesostigmata</taxon>
        <taxon>Gamasina</taxon>
        <taxon>Dermanyssoidea</taxon>
        <taxon>Varroidae</taxon>
        <taxon>Varroa</taxon>
    </lineage>
</organism>
<feature type="compositionally biased region" description="Pro residues" evidence="5">
    <location>
        <begin position="417"/>
        <end position="429"/>
    </location>
</feature>
<dbReference type="EnsemblMetazoa" id="XM_022791659">
    <property type="protein sequence ID" value="XP_022647394"/>
    <property type="gene ID" value="LOC111244476"/>
</dbReference>
<evidence type="ECO:0000313" key="9">
    <source>
        <dbReference type="EnsemblMetazoa" id="XP_022647394"/>
    </source>
</evidence>
<keyword evidence="4" id="KW-0539">Nucleus</keyword>
<evidence type="ECO:0000256" key="4">
    <source>
        <dbReference type="ARBA" id="ARBA00023242"/>
    </source>
</evidence>
<dbReference type="PROSITE" id="PS50108">
    <property type="entry name" value="CRIB"/>
    <property type="match status" value="1"/>
</dbReference>
<protein>
    <recommendedName>
        <fullName evidence="11">Wiskott-Aldrich syndrome protein</fullName>
    </recommendedName>
</protein>
<dbReference type="InParanoid" id="A0A7M7JGB5"/>
<dbReference type="GO" id="GO:0003779">
    <property type="term" value="F:actin binding"/>
    <property type="evidence" value="ECO:0007669"/>
    <property type="project" value="InterPro"/>
</dbReference>
<dbReference type="InterPro" id="IPR036936">
    <property type="entry name" value="CRIB_dom_sf"/>
</dbReference>
<dbReference type="RefSeq" id="XP_022647394.1">
    <property type="nucleotide sequence ID" value="XM_022791659.1"/>
</dbReference>
<dbReference type="SMART" id="SM00461">
    <property type="entry name" value="WH1"/>
    <property type="match status" value="1"/>
</dbReference>
<dbReference type="FunCoup" id="A0A7M7JGB5">
    <property type="interactions" value="574"/>
</dbReference>
<dbReference type="OrthoDB" id="8963340at2759"/>
<comment type="subcellular location">
    <subcellularLocation>
        <location evidence="1">Nucleus</location>
    </subcellularLocation>
</comment>
<evidence type="ECO:0000256" key="3">
    <source>
        <dbReference type="ARBA" id="ARBA00022737"/>
    </source>
</evidence>
<dbReference type="AlphaFoldDB" id="A0A7M7JGB5"/>
<feature type="compositionally biased region" description="Basic residues" evidence="5">
    <location>
        <begin position="233"/>
        <end position="246"/>
    </location>
</feature>
<dbReference type="CDD" id="cd01205">
    <property type="entry name" value="EVH1_WASP-like"/>
    <property type="match status" value="1"/>
</dbReference>
<feature type="region of interest" description="Disordered" evidence="5">
    <location>
        <begin position="322"/>
        <end position="491"/>
    </location>
</feature>
<dbReference type="InterPro" id="IPR000095">
    <property type="entry name" value="CRIB_dom"/>
</dbReference>
<dbReference type="GO" id="GO:0005634">
    <property type="term" value="C:nucleus"/>
    <property type="evidence" value="ECO:0007669"/>
    <property type="project" value="UniProtKB-SubCell"/>
</dbReference>
<feature type="compositionally biased region" description="Pro residues" evidence="5">
    <location>
        <begin position="439"/>
        <end position="457"/>
    </location>
</feature>
<dbReference type="Proteomes" id="UP000594260">
    <property type="component" value="Unplaced"/>
</dbReference>
<dbReference type="PANTHER" id="PTHR11202:SF36">
    <property type="entry name" value="ACTIN NUCLEATION-PROMOTING FACTOR WASL"/>
    <property type="match status" value="1"/>
</dbReference>
<dbReference type="PROSITE" id="PS50229">
    <property type="entry name" value="WH1"/>
    <property type="match status" value="1"/>
</dbReference>
<keyword evidence="3" id="KW-0677">Repeat</keyword>
<feature type="region of interest" description="Disordered" evidence="5">
    <location>
        <begin position="577"/>
        <end position="599"/>
    </location>
</feature>
<dbReference type="Pfam" id="PF00786">
    <property type="entry name" value="PBD"/>
    <property type="match status" value="1"/>
</dbReference>
<keyword evidence="10" id="KW-1185">Reference proteome</keyword>
<feature type="region of interest" description="Disordered" evidence="5">
    <location>
        <begin position="183"/>
        <end position="247"/>
    </location>
</feature>
<evidence type="ECO:0000256" key="1">
    <source>
        <dbReference type="ARBA" id="ARBA00004123"/>
    </source>
</evidence>
<dbReference type="Pfam" id="PF00568">
    <property type="entry name" value="WH1"/>
    <property type="match status" value="1"/>
</dbReference>
<feature type="domain" description="CRIB" evidence="6">
    <location>
        <begin position="250"/>
        <end position="263"/>
    </location>
</feature>
<feature type="compositionally biased region" description="Low complexity" evidence="5">
    <location>
        <begin position="204"/>
        <end position="224"/>
    </location>
</feature>
<dbReference type="OMA" id="EYNQDRK"/>